<comment type="caution">
    <text evidence="3">The sequence shown here is derived from an EMBL/GenBank/DDBJ whole genome shotgun (WGS) entry which is preliminary data.</text>
</comment>
<dbReference type="AlphaFoldDB" id="A0A328DVU4"/>
<feature type="region of interest" description="Disordered" evidence="1">
    <location>
        <begin position="103"/>
        <end position="122"/>
    </location>
</feature>
<dbReference type="InterPro" id="IPR001810">
    <property type="entry name" value="F-box_dom"/>
</dbReference>
<evidence type="ECO:0000313" key="3">
    <source>
        <dbReference type="EMBL" id="RAL49426.1"/>
    </source>
</evidence>
<evidence type="ECO:0000256" key="1">
    <source>
        <dbReference type="SAM" id="MobiDB-lite"/>
    </source>
</evidence>
<name>A0A328DVU4_9ASTE</name>
<proteinExistence type="predicted"/>
<dbReference type="InterPro" id="IPR036047">
    <property type="entry name" value="F-box-like_dom_sf"/>
</dbReference>
<dbReference type="PROSITE" id="PS50181">
    <property type="entry name" value="FBOX"/>
    <property type="match status" value="1"/>
</dbReference>
<organism evidence="3 4">
    <name type="scientific">Cuscuta australis</name>
    <dbReference type="NCBI Taxonomy" id="267555"/>
    <lineage>
        <taxon>Eukaryota</taxon>
        <taxon>Viridiplantae</taxon>
        <taxon>Streptophyta</taxon>
        <taxon>Embryophyta</taxon>
        <taxon>Tracheophyta</taxon>
        <taxon>Spermatophyta</taxon>
        <taxon>Magnoliopsida</taxon>
        <taxon>eudicotyledons</taxon>
        <taxon>Gunneridae</taxon>
        <taxon>Pentapetalae</taxon>
        <taxon>asterids</taxon>
        <taxon>lamiids</taxon>
        <taxon>Solanales</taxon>
        <taxon>Convolvulaceae</taxon>
        <taxon>Cuscuteae</taxon>
        <taxon>Cuscuta</taxon>
        <taxon>Cuscuta subgen. Grammica</taxon>
        <taxon>Cuscuta sect. Cleistogrammica</taxon>
    </lineage>
</organism>
<dbReference type="EMBL" id="NQVE01000082">
    <property type="protein sequence ID" value="RAL49426.1"/>
    <property type="molecule type" value="Genomic_DNA"/>
</dbReference>
<dbReference type="PANTHER" id="PTHR47602">
    <property type="entry name" value="F-BOX PROTEIN SKIP22"/>
    <property type="match status" value="1"/>
</dbReference>
<evidence type="ECO:0000259" key="2">
    <source>
        <dbReference type="PROSITE" id="PS50181"/>
    </source>
</evidence>
<dbReference type="PANTHER" id="PTHR47602:SF2">
    <property type="entry name" value="F-BOX PROTEIN SKIP22"/>
    <property type="match status" value="1"/>
</dbReference>
<sequence length="520" mass="57896">MKLRLRSAATKDTIRVDVPPSSTLPELKRLLSQAIPGSSAGSSHFSPDSIRLSLNHRDELRCSSPDETLQMLGITSGDLIFFSLNPIPRESLETLNSSISCSNLPVESSTKSDPANQNEKNLEPSSVFQVGLTGKSDSVNQDVNATGLLQPGEEVEGELMEIDWDVNDDDDQLSVTSGKSLSIPGFLRKVFTEELSNDDDGGVRDHKFLMIAVHAVLLESGFVGFDPILLKKIIRFQSPFQRGGTDPCYTLLEIADNVTVNDQNSNNIIPTFNLKIQTLGKFVIVYGSLSSGSSPVHRVELNEEHLIPLLNVAWSNCGLSEKIIPGEDGLIWTSPEKEIFQFWRTVKDRLALPLLIDICEVAGFGLPPCFMRLPTELKLKILELLPGVDLAKMSCVSSELNYLVSNDDLWKQKYLGEFGNPSDGRRRTAGNLVEFGSSAEDGGWKKKFSLALKKLKRRRRTVMFRRRPFGYRIPPFIGHWQPRIIGDHNPLLQPPLDPLHHIDTSIPRRLGSHVPRCDLR</sequence>
<reference evidence="3 4" key="1">
    <citation type="submission" date="2018-06" db="EMBL/GenBank/DDBJ databases">
        <title>The Genome of Cuscuta australis (Dodder) Provides Insight into the Evolution of Plant Parasitism.</title>
        <authorList>
            <person name="Liu H."/>
        </authorList>
    </citation>
    <scope>NUCLEOTIDE SEQUENCE [LARGE SCALE GENOMIC DNA]</scope>
    <source>
        <strain evidence="4">cv. Yunnan</strain>
        <tissue evidence="3">Vines</tissue>
    </source>
</reference>
<protein>
    <recommendedName>
        <fullName evidence="2">F-box domain-containing protein</fullName>
    </recommendedName>
</protein>
<dbReference type="SMART" id="SM00256">
    <property type="entry name" value="FBOX"/>
    <property type="match status" value="1"/>
</dbReference>
<dbReference type="Pfam" id="PF12937">
    <property type="entry name" value="F-box-like"/>
    <property type="match status" value="1"/>
</dbReference>
<dbReference type="Gene3D" id="3.40.1000.30">
    <property type="match status" value="1"/>
</dbReference>
<keyword evidence="4" id="KW-1185">Reference proteome</keyword>
<accession>A0A328DVU4</accession>
<gene>
    <name evidence="3" type="ORF">DM860_012859</name>
</gene>
<dbReference type="Proteomes" id="UP000249390">
    <property type="component" value="Unassembled WGS sequence"/>
</dbReference>
<dbReference type="CDD" id="cd22165">
    <property type="entry name" value="F-box_AtSKIP22-like"/>
    <property type="match status" value="1"/>
</dbReference>
<dbReference type="SUPFAM" id="SSF81383">
    <property type="entry name" value="F-box domain"/>
    <property type="match status" value="1"/>
</dbReference>
<evidence type="ECO:0000313" key="4">
    <source>
        <dbReference type="Proteomes" id="UP000249390"/>
    </source>
</evidence>
<dbReference type="Gene3D" id="1.20.1280.50">
    <property type="match status" value="1"/>
</dbReference>
<feature type="domain" description="F-box" evidence="2">
    <location>
        <begin position="367"/>
        <end position="413"/>
    </location>
</feature>